<proteinExistence type="predicted"/>
<feature type="transmembrane region" description="Helical" evidence="1">
    <location>
        <begin position="30"/>
        <end position="51"/>
    </location>
</feature>
<evidence type="ECO:0000256" key="1">
    <source>
        <dbReference type="SAM" id="Phobius"/>
    </source>
</evidence>
<protein>
    <recommendedName>
        <fullName evidence="4">Late embryogenesis abundant protein LEA-2 subgroup domain-containing protein</fullName>
    </recommendedName>
</protein>
<keyword evidence="1" id="KW-0812">Transmembrane</keyword>
<sequence>MSEGQWVEAQPSRITSQYYKPGPSVVDIELHFATMSLGSNHTAVVLLLLFLRQKYEASRDGLLAASGLDVGLQKRAYFSMITCPSTISHAPNTNHLTHSSSQSQPSNKYSQKIDVDIHEIESTNWTKYLSLSYSNSGAWILMQLAWRFLVSFVVALLVFYVAAKPPHPHLSLQVAGIRQFRLGEGVDASGVTTKLLSCNFSINLIVDNHSNLFALHIHPPIIKLIFGRLTFAISQGTEMNAGSDDLTVLRFNIGTKNKAMYGAGRSMQDFLESEKGLPLVIRVSLRSKFNVIWGILETKYHHAAQCLVVLDDSYDKKHRTQVYNSTCHVISS</sequence>
<evidence type="ECO:0000313" key="3">
    <source>
        <dbReference type="Proteomes" id="UP000298416"/>
    </source>
</evidence>
<dbReference type="PANTHER" id="PTHR48436:SF1">
    <property type="entry name" value="2, PUTATIVE-RELATED"/>
    <property type="match status" value="1"/>
</dbReference>
<keyword evidence="1" id="KW-1133">Transmembrane helix</keyword>
<name>A0A8X8X825_SALSN</name>
<dbReference type="EMBL" id="PNBA02000011">
    <property type="protein sequence ID" value="KAG6408595.1"/>
    <property type="molecule type" value="Genomic_DNA"/>
</dbReference>
<keyword evidence="3" id="KW-1185">Reference proteome</keyword>
<dbReference type="InterPro" id="IPR055276">
    <property type="entry name" value="NHL41-like"/>
</dbReference>
<evidence type="ECO:0000313" key="2">
    <source>
        <dbReference type="EMBL" id="KAG6408595.1"/>
    </source>
</evidence>
<comment type="caution">
    <text evidence="2">The sequence shown here is derived from an EMBL/GenBank/DDBJ whole genome shotgun (WGS) entry which is preliminary data.</text>
</comment>
<dbReference type="AlphaFoldDB" id="A0A8X8X825"/>
<organism evidence="2">
    <name type="scientific">Salvia splendens</name>
    <name type="common">Scarlet sage</name>
    <dbReference type="NCBI Taxonomy" id="180675"/>
    <lineage>
        <taxon>Eukaryota</taxon>
        <taxon>Viridiplantae</taxon>
        <taxon>Streptophyta</taxon>
        <taxon>Embryophyta</taxon>
        <taxon>Tracheophyta</taxon>
        <taxon>Spermatophyta</taxon>
        <taxon>Magnoliopsida</taxon>
        <taxon>eudicotyledons</taxon>
        <taxon>Gunneridae</taxon>
        <taxon>Pentapetalae</taxon>
        <taxon>asterids</taxon>
        <taxon>lamiids</taxon>
        <taxon>Lamiales</taxon>
        <taxon>Lamiaceae</taxon>
        <taxon>Nepetoideae</taxon>
        <taxon>Mentheae</taxon>
        <taxon>Salviinae</taxon>
        <taxon>Salvia</taxon>
        <taxon>Salvia subgen. Calosphace</taxon>
        <taxon>core Calosphace</taxon>
    </lineage>
</organism>
<reference evidence="2" key="2">
    <citation type="submission" date="2020-08" db="EMBL/GenBank/DDBJ databases">
        <title>Plant Genome Project.</title>
        <authorList>
            <person name="Zhang R.-G."/>
        </authorList>
    </citation>
    <scope>NUCLEOTIDE SEQUENCE</scope>
    <source>
        <strain evidence="2">Huo1</strain>
        <tissue evidence="2">Leaf</tissue>
    </source>
</reference>
<dbReference type="Proteomes" id="UP000298416">
    <property type="component" value="Unassembled WGS sequence"/>
</dbReference>
<feature type="transmembrane region" description="Helical" evidence="1">
    <location>
        <begin position="144"/>
        <end position="163"/>
    </location>
</feature>
<reference evidence="2" key="1">
    <citation type="submission" date="2018-01" db="EMBL/GenBank/DDBJ databases">
        <authorList>
            <person name="Mao J.F."/>
        </authorList>
    </citation>
    <scope>NUCLEOTIDE SEQUENCE</scope>
    <source>
        <strain evidence="2">Huo1</strain>
        <tissue evidence="2">Leaf</tissue>
    </source>
</reference>
<keyword evidence="1" id="KW-0472">Membrane</keyword>
<accession>A0A8X8X825</accession>
<evidence type="ECO:0008006" key="4">
    <source>
        <dbReference type="Google" id="ProtNLM"/>
    </source>
</evidence>
<gene>
    <name evidence="2" type="ORF">SASPL_131613</name>
</gene>
<dbReference type="PANTHER" id="PTHR48436">
    <property type="entry name" value="2, PUTATIVE-RELATED"/>
    <property type="match status" value="1"/>
</dbReference>